<protein>
    <submittedName>
        <fullName evidence="1">Uncharacterized protein</fullName>
    </submittedName>
</protein>
<dbReference type="EMBL" id="HBUF01137538">
    <property type="protein sequence ID" value="CAG6645582.1"/>
    <property type="molecule type" value="Transcribed_RNA"/>
</dbReference>
<accession>A0A8D8RB76</accession>
<organism evidence="1">
    <name type="scientific">Cacopsylla melanoneura</name>
    <dbReference type="NCBI Taxonomy" id="428564"/>
    <lineage>
        <taxon>Eukaryota</taxon>
        <taxon>Metazoa</taxon>
        <taxon>Ecdysozoa</taxon>
        <taxon>Arthropoda</taxon>
        <taxon>Hexapoda</taxon>
        <taxon>Insecta</taxon>
        <taxon>Pterygota</taxon>
        <taxon>Neoptera</taxon>
        <taxon>Paraneoptera</taxon>
        <taxon>Hemiptera</taxon>
        <taxon>Sternorrhyncha</taxon>
        <taxon>Psylloidea</taxon>
        <taxon>Psyllidae</taxon>
        <taxon>Psyllinae</taxon>
        <taxon>Cacopsylla</taxon>
    </lineage>
</organism>
<reference evidence="1" key="1">
    <citation type="submission" date="2021-05" db="EMBL/GenBank/DDBJ databases">
        <authorList>
            <person name="Alioto T."/>
            <person name="Alioto T."/>
            <person name="Gomez Garrido J."/>
        </authorList>
    </citation>
    <scope>NUCLEOTIDE SEQUENCE</scope>
</reference>
<dbReference type="AlphaFoldDB" id="A0A8D8RB76"/>
<dbReference type="EMBL" id="HBUF01137535">
    <property type="protein sequence ID" value="CAG6645574.1"/>
    <property type="molecule type" value="Transcribed_RNA"/>
</dbReference>
<evidence type="ECO:0000313" key="1">
    <source>
        <dbReference type="EMBL" id="CAG6645582.1"/>
    </source>
</evidence>
<sequence length="144" mass="17161">MEMNLISAIVRMRGMEIVRHGSQRETDTSHAIIQWKEKGETKTEIEQVNTSRHRHHEETRHIITSRESKPRLVRWKNPTIRISRIWKTRTSRPTLTSRLIIRCDTRRLRCRSGVISNGLQLRRKRRVAKEIILRLLPNNKADEI</sequence>
<proteinExistence type="predicted"/>
<name>A0A8D8RB76_9HEMI</name>
<dbReference type="EMBL" id="HBUF01137540">
    <property type="protein sequence ID" value="CAG6645588.1"/>
    <property type="molecule type" value="Transcribed_RNA"/>
</dbReference>